<reference evidence="5 6" key="1">
    <citation type="journal article" date="2024" name="Science">
        <title>Giant polyketide synthase enzymes in the biosynthesis of giant marine polyether toxins.</title>
        <authorList>
            <person name="Fallon T.R."/>
            <person name="Shende V.V."/>
            <person name="Wierzbicki I.H."/>
            <person name="Pendleton A.L."/>
            <person name="Watervoot N.F."/>
            <person name="Auber R.P."/>
            <person name="Gonzalez D.J."/>
            <person name="Wisecaver J.H."/>
            <person name="Moore B.S."/>
        </authorList>
    </citation>
    <scope>NUCLEOTIDE SEQUENCE [LARGE SCALE GENOMIC DNA]</scope>
    <source>
        <strain evidence="5 6">12B1</strain>
    </source>
</reference>
<dbReference type="InterPro" id="IPR036010">
    <property type="entry name" value="2Fe-2S_ferredoxin-like_sf"/>
</dbReference>
<organism evidence="5 6">
    <name type="scientific">Prymnesium parvum</name>
    <name type="common">Toxic golden alga</name>
    <dbReference type="NCBI Taxonomy" id="97485"/>
    <lineage>
        <taxon>Eukaryota</taxon>
        <taxon>Haptista</taxon>
        <taxon>Haptophyta</taxon>
        <taxon>Prymnesiophyceae</taxon>
        <taxon>Prymnesiales</taxon>
        <taxon>Prymnesiaceae</taxon>
        <taxon>Prymnesium</taxon>
    </lineage>
</organism>
<protein>
    <recommendedName>
        <fullName evidence="4">2Fe-2S ferredoxin-type domain-containing protein</fullName>
    </recommendedName>
</protein>
<keyword evidence="1" id="KW-0001">2Fe-2S</keyword>
<name>A0AB34JHF9_PRYPA</name>
<keyword evidence="1" id="KW-0479">Metal-binding</keyword>
<dbReference type="InterPro" id="IPR012675">
    <property type="entry name" value="Beta-grasp_dom_sf"/>
</dbReference>
<keyword evidence="6" id="KW-1185">Reference proteome</keyword>
<feature type="chain" id="PRO_5044212281" description="2Fe-2S ferredoxin-type domain-containing protein" evidence="3">
    <location>
        <begin position="18"/>
        <end position="141"/>
    </location>
</feature>
<evidence type="ECO:0000256" key="3">
    <source>
        <dbReference type="SAM" id="SignalP"/>
    </source>
</evidence>
<keyword evidence="1" id="KW-0408">Iron</keyword>
<dbReference type="Gene3D" id="3.10.20.30">
    <property type="match status" value="1"/>
</dbReference>
<evidence type="ECO:0000259" key="4">
    <source>
        <dbReference type="Pfam" id="PF00111"/>
    </source>
</evidence>
<evidence type="ECO:0000313" key="5">
    <source>
        <dbReference type="EMBL" id="KAL1520089.1"/>
    </source>
</evidence>
<keyword evidence="2" id="KW-0411">Iron-sulfur</keyword>
<dbReference type="SUPFAM" id="SSF54292">
    <property type="entry name" value="2Fe-2S ferredoxin-like"/>
    <property type="match status" value="1"/>
</dbReference>
<dbReference type="AlphaFoldDB" id="A0AB34JHF9"/>
<keyword evidence="3" id="KW-0732">Signal</keyword>
<proteinExistence type="predicted"/>
<dbReference type="InterPro" id="IPR001041">
    <property type="entry name" value="2Fe-2S_ferredoxin-type"/>
</dbReference>
<gene>
    <name evidence="5" type="ORF">AB1Y20_023564</name>
</gene>
<feature type="signal peptide" evidence="3">
    <location>
        <begin position="1"/>
        <end position="17"/>
    </location>
</feature>
<dbReference type="Proteomes" id="UP001515480">
    <property type="component" value="Unassembled WGS sequence"/>
</dbReference>
<feature type="domain" description="2Fe-2S ferredoxin-type" evidence="4">
    <location>
        <begin position="79"/>
        <end position="117"/>
    </location>
</feature>
<evidence type="ECO:0000313" key="6">
    <source>
        <dbReference type="Proteomes" id="UP001515480"/>
    </source>
</evidence>
<comment type="caution">
    <text evidence="5">The sequence shown here is derived from an EMBL/GenBank/DDBJ whole genome shotgun (WGS) entry which is preliminary data.</text>
</comment>
<evidence type="ECO:0000256" key="2">
    <source>
        <dbReference type="ARBA" id="ARBA00023014"/>
    </source>
</evidence>
<accession>A0AB34JHF9</accession>
<evidence type="ECO:0000256" key="1">
    <source>
        <dbReference type="ARBA" id="ARBA00022714"/>
    </source>
</evidence>
<dbReference type="CDD" id="cd00207">
    <property type="entry name" value="fer2"/>
    <property type="match status" value="1"/>
</dbReference>
<dbReference type="GO" id="GO:0051537">
    <property type="term" value="F:2 iron, 2 sulfur cluster binding"/>
    <property type="evidence" value="ECO:0007669"/>
    <property type="project" value="UniProtKB-KW"/>
</dbReference>
<sequence length="141" mass="15064">MALRATVCFLLVASASALMAVPHPRLNTGRTSVPAMGLFDALSSAFANDETLGARENAGLSKDVTKRTVTWVAPGGQTKLSTVVAGQRFRDIARSSGIPIKYDCQEGTCKTCEAMVGNSRAKLCVARMPNKDVTVKYNIRN</sequence>
<dbReference type="Pfam" id="PF00111">
    <property type="entry name" value="Fer2"/>
    <property type="match status" value="1"/>
</dbReference>
<dbReference type="EMBL" id="JBGBPQ010000009">
    <property type="protein sequence ID" value="KAL1520089.1"/>
    <property type="molecule type" value="Genomic_DNA"/>
</dbReference>